<keyword evidence="4" id="KW-1185">Reference proteome</keyword>
<dbReference type="RefSeq" id="XP_040655332.1">
    <property type="nucleotide sequence ID" value="XM_040805228.1"/>
</dbReference>
<dbReference type="GO" id="GO:1990130">
    <property type="term" value="C:GATOR1 complex"/>
    <property type="evidence" value="ECO:0007669"/>
    <property type="project" value="TreeGrafter"/>
</dbReference>
<name>A0A151GFV1_DRECN</name>
<dbReference type="GO" id="GO:0051321">
    <property type="term" value="P:meiotic cell cycle"/>
    <property type="evidence" value="ECO:0007669"/>
    <property type="project" value="UniProtKB-UniRule"/>
</dbReference>
<feature type="compositionally biased region" description="Basic and acidic residues" evidence="2">
    <location>
        <begin position="192"/>
        <end position="206"/>
    </location>
</feature>
<dbReference type="GO" id="GO:0038202">
    <property type="term" value="P:TORC1 signaling"/>
    <property type="evidence" value="ECO:0007669"/>
    <property type="project" value="TreeGrafter"/>
</dbReference>
<feature type="region of interest" description="Disordered" evidence="2">
    <location>
        <begin position="154"/>
        <end position="206"/>
    </location>
</feature>
<evidence type="ECO:0000256" key="2">
    <source>
        <dbReference type="SAM" id="MobiDB-lite"/>
    </source>
</evidence>
<organism evidence="3 4">
    <name type="scientific">Drechmeria coniospora</name>
    <name type="common">Nematophagous fungus</name>
    <name type="synonym">Meria coniospora</name>
    <dbReference type="NCBI Taxonomy" id="98403"/>
    <lineage>
        <taxon>Eukaryota</taxon>
        <taxon>Fungi</taxon>
        <taxon>Dikarya</taxon>
        <taxon>Ascomycota</taxon>
        <taxon>Pezizomycotina</taxon>
        <taxon>Sordariomycetes</taxon>
        <taxon>Hypocreomycetidae</taxon>
        <taxon>Hypocreales</taxon>
        <taxon>Ophiocordycipitaceae</taxon>
        <taxon>Drechmeria</taxon>
    </lineage>
</organism>
<comment type="caution">
    <text evidence="3">The sequence shown here is derived from an EMBL/GenBank/DDBJ whole genome shotgun (WGS) entry which is preliminary data.</text>
</comment>
<dbReference type="GeneID" id="63720588"/>
<reference evidence="3 4" key="1">
    <citation type="journal article" date="2016" name="Sci. Rep.">
        <title>Insights into Adaptations to a Near-Obligate Nematode Endoparasitic Lifestyle from the Finished Genome of Drechmeria coniospora.</title>
        <authorList>
            <person name="Zhang L."/>
            <person name="Zhou Z."/>
            <person name="Guo Q."/>
            <person name="Fokkens L."/>
            <person name="Miskei M."/>
            <person name="Pocsi I."/>
            <person name="Zhang W."/>
            <person name="Chen M."/>
            <person name="Wang L."/>
            <person name="Sun Y."/>
            <person name="Donzelli B.G."/>
            <person name="Gibson D.M."/>
            <person name="Nelson D.R."/>
            <person name="Luo J.G."/>
            <person name="Rep M."/>
            <person name="Liu H."/>
            <person name="Yang S."/>
            <person name="Wang J."/>
            <person name="Krasnoff S.B."/>
            <person name="Xu Y."/>
            <person name="Molnar I."/>
            <person name="Lin M."/>
        </authorList>
    </citation>
    <scope>NUCLEOTIDE SEQUENCE [LARGE SCALE GENOMIC DNA]</scope>
    <source>
        <strain evidence="3 4">ARSEF 6962</strain>
    </source>
</reference>
<dbReference type="PANTHER" id="PTHR13153:SF5">
    <property type="entry name" value="GATOR COMPLEX PROTEIN NPRL3"/>
    <property type="match status" value="1"/>
</dbReference>
<comment type="function">
    <text evidence="1">Mediates inactivation of the TORC1 complex in response to amino acid starvation. Required for meiotic nuclear division.</text>
</comment>
<comment type="similarity">
    <text evidence="1">Belongs to the NPR3 family.</text>
</comment>
<dbReference type="GO" id="GO:1904262">
    <property type="term" value="P:negative regulation of TORC1 signaling"/>
    <property type="evidence" value="ECO:0007669"/>
    <property type="project" value="TreeGrafter"/>
</dbReference>
<feature type="compositionally biased region" description="Basic and acidic residues" evidence="2">
    <location>
        <begin position="165"/>
        <end position="176"/>
    </location>
</feature>
<dbReference type="GO" id="GO:0005774">
    <property type="term" value="C:vacuolar membrane"/>
    <property type="evidence" value="ECO:0007669"/>
    <property type="project" value="UniProtKB-SubCell"/>
</dbReference>
<dbReference type="Proteomes" id="UP000076580">
    <property type="component" value="Chromosome 03"/>
</dbReference>
<comment type="subcellular location">
    <subcellularLocation>
        <location evidence="1">Vacuole membrane</location>
        <topology evidence="1">Peripheral membrane protein</topology>
    </subcellularLocation>
</comment>
<evidence type="ECO:0000313" key="4">
    <source>
        <dbReference type="Proteomes" id="UP000076580"/>
    </source>
</evidence>
<dbReference type="AlphaFoldDB" id="A0A151GFV1"/>
<gene>
    <name evidence="3" type="ORF">DCS_07945</name>
</gene>
<keyword evidence="1" id="KW-0732">Signal</keyword>
<dbReference type="GO" id="GO:0034198">
    <property type="term" value="P:cellular response to amino acid starvation"/>
    <property type="evidence" value="ECO:0007669"/>
    <property type="project" value="TreeGrafter"/>
</dbReference>
<proteinExistence type="inferred from homology"/>
<dbReference type="Pfam" id="PF03666">
    <property type="entry name" value="NPR3"/>
    <property type="match status" value="1"/>
</dbReference>
<accession>A0A151GFV1</accession>
<dbReference type="STRING" id="98403.A0A151GFV1"/>
<dbReference type="InterPro" id="IPR005365">
    <property type="entry name" value="Npr3"/>
</dbReference>
<dbReference type="EMBL" id="LAYC01000003">
    <property type="protein sequence ID" value="KYK55980.1"/>
    <property type="molecule type" value="Genomic_DNA"/>
</dbReference>
<protein>
    <recommendedName>
        <fullName evidence="1">Nitrogen permease regulator 3</fullName>
    </recommendedName>
    <alternativeName>
        <fullName evidence="1">Required for meiotic nuclear division protein 11</fullName>
    </alternativeName>
</protein>
<sequence>MSCDINNQNFLAVALVINRSRDGPAFVFHYPPHVQPIVASPGPADAAEAVDGEDLLLERLSVNSSRDAGLVQTPNTHPHHDEHITTESGSKIFPWERVAGFPVRDLAGILTPARAYHKKLFRLSLDPLLCISYPVHVPDNGKWKRTKRVDRIDRVERSQNSASKLADDSIAPHETDQAPPAVVVAKPVESSAAKDKEVKREDPEEEKRSSMTMFNLVFILNPKKHEARELVGFVYSNIVKKVNKAYKYSQQHSDFVWKESKRILAAKEKAREDSKRLLRDGPDLLLMIRRGREEHERAVEGAPPDVVPGRLLARNLRGRFAEQDCHAPP</sequence>
<dbReference type="InParanoid" id="A0A151GFV1"/>
<feature type="compositionally biased region" description="Low complexity" evidence="2">
    <location>
        <begin position="178"/>
        <end position="191"/>
    </location>
</feature>
<evidence type="ECO:0000256" key="1">
    <source>
        <dbReference type="RuleBase" id="RU368069"/>
    </source>
</evidence>
<keyword evidence="1" id="KW-0469">Meiosis</keyword>
<dbReference type="PANTHER" id="PTHR13153">
    <property type="entry name" value="CGTHBA PROTEIN -14 GENE PROTEIN"/>
    <property type="match status" value="1"/>
</dbReference>
<dbReference type="GO" id="GO:0010508">
    <property type="term" value="P:positive regulation of autophagy"/>
    <property type="evidence" value="ECO:0007669"/>
    <property type="project" value="TreeGrafter"/>
</dbReference>
<evidence type="ECO:0000313" key="3">
    <source>
        <dbReference type="EMBL" id="KYK55980.1"/>
    </source>
</evidence>